<dbReference type="InterPro" id="IPR000160">
    <property type="entry name" value="GGDEF_dom"/>
</dbReference>
<proteinExistence type="predicted"/>
<evidence type="ECO:0000256" key="2">
    <source>
        <dbReference type="SAM" id="MobiDB-lite"/>
    </source>
</evidence>
<feature type="region of interest" description="Disordered" evidence="2">
    <location>
        <begin position="25"/>
        <end position="86"/>
    </location>
</feature>
<reference evidence="4 5" key="1">
    <citation type="submission" date="2020-03" db="EMBL/GenBank/DDBJ databases">
        <title>Genomic Encyclopedia of Type Strains, Phase IV (KMG-IV): sequencing the most valuable type-strain genomes for metagenomic binning, comparative biology and taxonomic classification.</title>
        <authorList>
            <person name="Goeker M."/>
        </authorList>
    </citation>
    <scope>NUCLEOTIDE SEQUENCE [LARGE SCALE GENOMIC DNA]</scope>
    <source>
        <strain evidence="4 5">DSM 27651</strain>
    </source>
</reference>
<dbReference type="InterPro" id="IPR050469">
    <property type="entry name" value="Diguanylate_Cyclase"/>
</dbReference>
<dbReference type="InterPro" id="IPR043128">
    <property type="entry name" value="Rev_trsase/Diguanyl_cyclase"/>
</dbReference>
<name>A0ABX0XHU3_9SPHN</name>
<feature type="region of interest" description="Disordered" evidence="2">
    <location>
        <begin position="1"/>
        <end position="20"/>
    </location>
</feature>
<evidence type="ECO:0000313" key="5">
    <source>
        <dbReference type="Proteomes" id="UP000734218"/>
    </source>
</evidence>
<dbReference type="Proteomes" id="UP000734218">
    <property type="component" value="Unassembled WGS sequence"/>
</dbReference>
<organism evidence="4 5">
    <name type="scientific">Sphingomonas jejuensis</name>
    <dbReference type="NCBI Taxonomy" id="904715"/>
    <lineage>
        <taxon>Bacteria</taxon>
        <taxon>Pseudomonadati</taxon>
        <taxon>Pseudomonadota</taxon>
        <taxon>Alphaproteobacteria</taxon>
        <taxon>Sphingomonadales</taxon>
        <taxon>Sphingomonadaceae</taxon>
        <taxon>Sphingomonas</taxon>
    </lineage>
</organism>
<dbReference type="PROSITE" id="PS50887">
    <property type="entry name" value="GGDEF"/>
    <property type="match status" value="1"/>
</dbReference>
<dbReference type="RefSeq" id="WP_167952252.1">
    <property type="nucleotide sequence ID" value="NZ_JAATJE010000001.1"/>
</dbReference>
<feature type="compositionally biased region" description="Basic and acidic residues" evidence="2">
    <location>
        <begin position="31"/>
        <end position="45"/>
    </location>
</feature>
<keyword evidence="5" id="KW-1185">Reference proteome</keyword>
<sequence length="416" mass="44760">MRELKQGGADRVATHPDAIAQLGERQVVVDGGRHDRRAGSDDARRRTGRLANAMRNLLGMDDDEDDVPQVSPQSEPAPAPAASAGSARQLHERIGAFLFGNGLDPTPDHYDLAYQYVLGANRRLVAAVDRAIEREGLLSDDTAELILEECRTDMSADALARLVDEAQAGLTNIAGLVRQSGADAEAYGQALESGATAFAGDRPDQTIEQLLSLTRSMIDKTRDAQQQLRTTGKRMGSLRANLAEARRIATSDVLTGLPNRRAFENKLKQAIADARAGGRPLSLAFCDIDHFKKINDTHGHDVGDRILKFVAKLLSAASGNTCHVARHGGEEFVMLFEGRTASEAWDAVEACRADLASRRLVAKQSGDPIGQVSFSAGVAALSPDVAGRDLLRMADRALYRAKNAGRNQVLLADHTD</sequence>
<feature type="domain" description="GGDEF" evidence="3">
    <location>
        <begin position="279"/>
        <end position="414"/>
    </location>
</feature>
<dbReference type="InterPro" id="IPR029787">
    <property type="entry name" value="Nucleotide_cyclase"/>
</dbReference>
<dbReference type="EMBL" id="JAATJE010000001">
    <property type="protein sequence ID" value="NJC32800.1"/>
    <property type="molecule type" value="Genomic_DNA"/>
</dbReference>
<evidence type="ECO:0000256" key="1">
    <source>
        <dbReference type="ARBA" id="ARBA00012528"/>
    </source>
</evidence>
<gene>
    <name evidence="4" type="ORF">GGR88_000274</name>
</gene>
<feature type="compositionally biased region" description="Low complexity" evidence="2">
    <location>
        <begin position="71"/>
        <end position="86"/>
    </location>
</feature>
<dbReference type="PANTHER" id="PTHR45138:SF24">
    <property type="entry name" value="DIGUANYLATE CYCLASE DGCC-RELATED"/>
    <property type="match status" value="1"/>
</dbReference>
<evidence type="ECO:0000313" key="4">
    <source>
        <dbReference type="EMBL" id="NJC32800.1"/>
    </source>
</evidence>
<dbReference type="NCBIfam" id="TIGR00254">
    <property type="entry name" value="GGDEF"/>
    <property type="match status" value="1"/>
</dbReference>
<dbReference type="EC" id="2.7.7.65" evidence="1"/>
<dbReference type="Gene3D" id="3.30.70.270">
    <property type="match status" value="1"/>
</dbReference>
<dbReference type="SUPFAM" id="SSF55073">
    <property type="entry name" value="Nucleotide cyclase"/>
    <property type="match status" value="1"/>
</dbReference>
<dbReference type="SMART" id="SM00267">
    <property type="entry name" value="GGDEF"/>
    <property type="match status" value="1"/>
</dbReference>
<comment type="caution">
    <text evidence="4">The sequence shown here is derived from an EMBL/GenBank/DDBJ whole genome shotgun (WGS) entry which is preliminary data.</text>
</comment>
<dbReference type="PANTHER" id="PTHR45138">
    <property type="entry name" value="REGULATORY COMPONENTS OF SENSORY TRANSDUCTION SYSTEM"/>
    <property type="match status" value="1"/>
</dbReference>
<protein>
    <recommendedName>
        <fullName evidence="1">diguanylate cyclase</fullName>
        <ecNumber evidence="1">2.7.7.65</ecNumber>
    </recommendedName>
</protein>
<evidence type="ECO:0000259" key="3">
    <source>
        <dbReference type="PROSITE" id="PS50887"/>
    </source>
</evidence>
<accession>A0ABX0XHU3</accession>
<dbReference type="Pfam" id="PF00990">
    <property type="entry name" value="GGDEF"/>
    <property type="match status" value="1"/>
</dbReference>
<dbReference type="CDD" id="cd01949">
    <property type="entry name" value="GGDEF"/>
    <property type="match status" value="1"/>
</dbReference>